<dbReference type="OrthoDB" id="6781223at2759"/>
<keyword evidence="3" id="KW-1185">Reference proteome</keyword>
<feature type="compositionally biased region" description="Polar residues" evidence="1">
    <location>
        <begin position="95"/>
        <end position="110"/>
    </location>
</feature>
<dbReference type="AlphaFoldDB" id="A0A9P0GEC5"/>
<proteinExistence type="predicted"/>
<gene>
    <name evidence="2" type="ORF">PSYICH_LOCUS11586</name>
</gene>
<feature type="compositionally biased region" description="Polar residues" evidence="1">
    <location>
        <begin position="35"/>
        <end position="44"/>
    </location>
</feature>
<dbReference type="PANTHER" id="PTHR33273">
    <property type="entry name" value="DOMAIN-CONTAINING PROTEIN, PUTATIVE-RELATED"/>
    <property type="match status" value="1"/>
</dbReference>
<reference evidence="2" key="1">
    <citation type="submission" date="2022-01" db="EMBL/GenBank/DDBJ databases">
        <authorList>
            <person name="King R."/>
        </authorList>
    </citation>
    <scope>NUCLEOTIDE SEQUENCE</scope>
</reference>
<evidence type="ECO:0000313" key="3">
    <source>
        <dbReference type="Proteomes" id="UP001153636"/>
    </source>
</evidence>
<evidence type="ECO:0000256" key="1">
    <source>
        <dbReference type="SAM" id="MobiDB-lite"/>
    </source>
</evidence>
<organism evidence="2 3">
    <name type="scientific">Psylliodes chrysocephalus</name>
    <dbReference type="NCBI Taxonomy" id="3402493"/>
    <lineage>
        <taxon>Eukaryota</taxon>
        <taxon>Metazoa</taxon>
        <taxon>Ecdysozoa</taxon>
        <taxon>Arthropoda</taxon>
        <taxon>Hexapoda</taxon>
        <taxon>Insecta</taxon>
        <taxon>Pterygota</taxon>
        <taxon>Neoptera</taxon>
        <taxon>Endopterygota</taxon>
        <taxon>Coleoptera</taxon>
        <taxon>Polyphaga</taxon>
        <taxon>Cucujiformia</taxon>
        <taxon>Chrysomeloidea</taxon>
        <taxon>Chrysomelidae</taxon>
        <taxon>Galerucinae</taxon>
        <taxon>Alticini</taxon>
        <taxon>Psylliodes</taxon>
    </lineage>
</organism>
<dbReference type="PANTHER" id="PTHR33273:SF2">
    <property type="entry name" value="ENDONUCLEASE_EXONUCLEASE_PHOSPHATASE DOMAIN-CONTAINING PROTEIN"/>
    <property type="match status" value="1"/>
</dbReference>
<sequence length="458" mass="52768">METEITKGCEELPFTTPKKFASNFQNLIREKSKKTLTPTHNKFQPLTDESDSDADEIDRIVKRRKKGTKFVPLDMTENQATRNIDNTHVNATKTNNAQKTQHRPSTNRSTMPPIVIDGKTANQANLVKDLKGIVKGDFSIKHTNYTTIIFVENKEDHQRVLQNIKSENMPYHTYTSRDDKSHAFVLRGLAEGTKIAQIEENLEEEHEIKPRAVYQMRTKERPLFLVVTDPVITLEYLNKNTRRVLYTRVTWELRKSMKLIIQCHNCQQWGHATSNCGRNARCLKCAGDHHTRTCVKTPETPATCANCGGDHPANYSKCPNYVEKLERMLERRPKQHQKYVPAPQPILNQWEARNKNRNPNTEFPALPTKYAREMAENVKIPPRRPDIQKQSTPGVAMDDFTALNNEFETLNRLINIGELTRAVRELNARLIKCKTGKDIIETYNAFMTDVDINFKLLN</sequence>
<evidence type="ECO:0000313" key="2">
    <source>
        <dbReference type="EMBL" id="CAH1110358.1"/>
    </source>
</evidence>
<protein>
    <recommendedName>
        <fullName evidence="4">Gag-like protein</fullName>
    </recommendedName>
</protein>
<feature type="region of interest" description="Disordered" evidence="1">
    <location>
        <begin position="95"/>
        <end position="114"/>
    </location>
</feature>
<evidence type="ECO:0008006" key="4">
    <source>
        <dbReference type="Google" id="ProtNLM"/>
    </source>
</evidence>
<feature type="region of interest" description="Disordered" evidence="1">
    <location>
        <begin position="35"/>
        <end position="54"/>
    </location>
</feature>
<dbReference type="Proteomes" id="UP001153636">
    <property type="component" value="Chromosome 5"/>
</dbReference>
<dbReference type="EMBL" id="OV651817">
    <property type="protein sequence ID" value="CAH1110358.1"/>
    <property type="molecule type" value="Genomic_DNA"/>
</dbReference>
<name>A0A9P0GEC5_9CUCU</name>
<accession>A0A9P0GEC5</accession>